<comment type="caution">
    <text evidence="1">The sequence shown here is derived from an EMBL/GenBank/DDBJ whole genome shotgun (WGS) entry which is preliminary data.</text>
</comment>
<sequence>MNYLALARADRRYDSEAIDELLRQMHSIRIGIRTQARRAGLVADQ</sequence>
<reference evidence="1" key="1">
    <citation type="journal article" date="2015" name="Nature">
        <title>Complex archaea that bridge the gap between prokaryotes and eukaryotes.</title>
        <authorList>
            <person name="Spang A."/>
            <person name="Saw J.H."/>
            <person name="Jorgensen S.L."/>
            <person name="Zaremba-Niedzwiedzka K."/>
            <person name="Martijn J."/>
            <person name="Lind A.E."/>
            <person name="van Eijk R."/>
            <person name="Schleper C."/>
            <person name="Guy L."/>
            <person name="Ettema T.J."/>
        </authorList>
    </citation>
    <scope>NUCLEOTIDE SEQUENCE</scope>
</reference>
<accession>A0A0F9E6K6</accession>
<organism evidence="1">
    <name type="scientific">marine sediment metagenome</name>
    <dbReference type="NCBI Taxonomy" id="412755"/>
    <lineage>
        <taxon>unclassified sequences</taxon>
        <taxon>metagenomes</taxon>
        <taxon>ecological metagenomes</taxon>
    </lineage>
</organism>
<proteinExistence type="predicted"/>
<protein>
    <submittedName>
        <fullName evidence="1">Uncharacterized protein</fullName>
    </submittedName>
</protein>
<name>A0A0F9E6K6_9ZZZZ</name>
<gene>
    <name evidence="1" type="ORF">LCGC14_2112670</name>
</gene>
<evidence type="ECO:0000313" key="1">
    <source>
        <dbReference type="EMBL" id="KKL69663.1"/>
    </source>
</evidence>
<dbReference type="AlphaFoldDB" id="A0A0F9E6K6"/>
<dbReference type="EMBL" id="LAZR01026142">
    <property type="protein sequence ID" value="KKL69663.1"/>
    <property type="molecule type" value="Genomic_DNA"/>
</dbReference>